<proteinExistence type="predicted"/>
<dbReference type="AlphaFoldDB" id="A0A645EJW7"/>
<evidence type="ECO:0000259" key="2">
    <source>
        <dbReference type="Pfam" id="PF13581"/>
    </source>
</evidence>
<dbReference type="Pfam" id="PF13581">
    <property type="entry name" value="HATPase_c_2"/>
    <property type="match status" value="1"/>
</dbReference>
<accession>A0A645EJW7</accession>
<gene>
    <name evidence="3" type="ORF">SDC9_149541</name>
</gene>
<organism evidence="3">
    <name type="scientific">bioreactor metagenome</name>
    <dbReference type="NCBI Taxonomy" id="1076179"/>
    <lineage>
        <taxon>unclassified sequences</taxon>
        <taxon>metagenomes</taxon>
        <taxon>ecological metagenomes</taxon>
    </lineage>
</organism>
<dbReference type="GO" id="GO:0004674">
    <property type="term" value="F:protein serine/threonine kinase activity"/>
    <property type="evidence" value="ECO:0007669"/>
    <property type="project" value="UniProtKB-KW"/>
</dbReference>
<dbReference type="SUPFAM" id="SSF55874">
    <property type="entry name" value="ATPase domain of HSP90 chaperone/DNA topoisomerase II/histidine kinase"/>
    <property type="match status" value="1"/>
</dbReference>
<feature type="domain" description="Histidine kinase/HSP90-like ATPase" evidence="2">
    <location>
        <begin position="19"/>
        <end position="130"/>
    </location>
</feature>
<dbReference type="InterPro" id="IPR003594">
    <property type="entry name" value="HATPase_dom"/>
</dbReference>
<name>A0A645EJW7_9ZZZZ</name>
<keyword evidence="1" id="KW-0808">Transferase</keyword>
<dbReference type="EMBL" id="VSSQ01048272">
    <property type="protein sequence ID" value="MPN02325.1"/>
    <property type="molecule type" value="Genomic_DNA"/>
</dbReference>
<reference evidence="3" key="1">
    <citation type="submission" date="2019-08" db="EMBL/GenBank/DDBJ databases">
        <authorList>
            <person name="Kucharzyk K."/>
            <person name="Murdoch R.W."/>
            <person name="Higgins S."/>
            <person name="Loffler F."/>
        </authorList>
    </citation>
    <scope>NUCLEOTIDE SEQUENCE</scope>
</reference>
<sequence>MKVACVMKRWSAFRCIDSPEQMYNAVSMVLNEVKNQVQADEAVDYEIKLVLSELVQNAVLHGKPPVKVSATLCQGCVIFMVEDSGEGFNVPQVCDAFDIFGESGRGIRIISSLAQVLSFNESANRAFVRLKIC</sequence>
<evidence type="ECO:0000313" key="3">
    <source>
        <dbReference type="EMBL" id="MPN02325.1"/>
    </source>
</evidence>
<dbReference type="PANTHER" id="PTHR35526">
    <property type="entry name" value="ANTI-SIGMA-F FACTOR RSBW-RELATED"/>
    <property type="match status" value="1"/>
</dbReference>
<dbReference type="InterPro" id="IPR050267">
    <property type="entry name" value="Anti-sigma-factor_SerPK"/>
</dbReference>
<dbReference type="PANTHER" id="PTHR35526:SF3">
    <property type="entry name" value="ANTI-SIGMA-F FACTOR RSBW"/>
    <property type="match status" value="1"/>
</dbReference>
<protein>
    <recommendedName>
        <fullName evidence="2">Histidine kinase/HSP90-like ATPase domain-containing protein</fullName>
    </recommendedName>
</protein>
<keyword evidence="1" id="KW-0723">Serine/threonine-protein kinase</keyword>
<keyword evidence="1" id="KW-0418">Kinase</keyword>
<comment type="caution">
    <text evidence="3">The sequence shown here is derived from an EMBL/GenBank/DDBJ whole genome shotgun (WGS) entry which is preliminary data.</text>
</comment>
<dbReference type="InterPro" id="IPR036890">
    <property type="entry name" value="HATPase_C_sf"/>
</dbReference>
<evidence type="ECO:0000256" key="1">
    <source>
        <dbReference type="ARBA" id="ARBA00022527"/>
    </source>
</evidence>
<dbReference type="Gene3D" id="3.30.565.10">
    <property type="entry name" value="Histidine kinase-like ATPase, C-terminal domain"/>
    <property type="match status" value="1"/>
</dbReference>
<dbReference type="CDD" id="cd16936">
    <property type="entry name" value="HATPase_RsbW-like"/>
    <property type="match status" value="1"/>
</dbReference>